<organism evidence="7 8">
    <name type="scientific">Sporolactobacillus inulinus</name>
    <dbReference type="NCBI Taxonomy" id="2078"/>
    <lineage>
        <taxon>Bacteria</taxon>
        <taxon>Bacillati</taxon>
        <taxon>Bacillota</taxon>
        <taxon>Bacilli</taxon>
        <taxon>Bacillales</taxon>
        <taxon>Sporolactobacillaceae</taxon>
        <taxon>Sporolactobacillus</taxon>
    </lineage>
</organism>
<evidence type="ECO:0000256" key="2">
    <source>
        <dbReference type="ARBA" id="ARBA00018522"/>
    </source>
</evidence>
<gene>
    <name evidence="7" type="ORF">NBRC111894_1663</name>
</gene>
<name>A0A4Y1ZAP1_9BACL</name>
<evidence type="ECO:0000256" key="3">
    <source>
        <dbReference type="ARBA" id="ARBA00022679"/>
    </source>
</evidence>
<dbReference type="Pfam" id="PF00132">
    <property type="entry name" value="Hexapep"/>
    <property type="match status" value="1"/>
</dbReference>
<evidence type="ECO:0000256" key="1">
    <source>
        <dbReference type="ARBA" id="ARBA00007274"/>
    </source>
</evidence>
<dbReference type="CDD" id="cd03354">
    <property type="entry name" value="LbH_SAT"/>
    <property type="match status" value="1"/>
</dbReference>
<dbReference type="EMBL" id="BEXB01000011">
    <property type="protein sequence ID" value="GAY76109.1"/>
    <property type="molecule type" value="Genomic_DNA"/>
</dbReference>
<keyword evidence="3 6" id="KW-0808">Transferase</keyword>
<sequence>MKKWRIDMQANDRVNGKLVLTIYRFGNWLYEDFKVPVFHWLLWWSYKILNLVIAKGFCSADIPASTKIGAGLYLAHGGNGVVIHERSVIGERVSILQQVTIGENSHHRTHPDVGPIIGSDVYIGAGAKVVGPIKVGDSAIIGANAVVLKDVPDIARAVGIPAHIIKSDKIIYTRHSPSVNLRKK</sequence>
<evidence type="ECO:0000313" key="7">
    <source>
        <dbReference type="EMBL" id="GAY76109.1"/>
    </source>
</evidence>
<keyword evidence="5 6" id="KW-0012">Acyltransferase</keyword>
<dbReference type="AlphaFoldDB" id="A0A4Y1ZAP1"/>
<dbReference type="InterPro" id="IPR005881">
    <property type="entry name" value="Ser_O-AcTrfase"/>
</dbReference>
<dbReference type="PANTHER" id="PTHR42811">
    <property type="entry name" value="SERINE ACETYLTRANSFERASE"/>
    <property type="match status" value="1"/>
</dbReference>
<evidence type="ECO:0000256" key="4">
    <source>
        <dbReference type="ARBA" id="ARBA00022737"/>
    </source>
</evidence>
<reference evidence="7 8" key="1">
    <citation type="submission" date="2017-11" db="EMBL/GenBank/DDBJ databases">
        <title>Draft Genome Sequence of Sporolactobacillus inulinus NBRC 111894 Isolated from Koso, a Japanese Sugar-Vegetable Fermented Beverage.</title>
        <authorList>
            <person name="Chiou T.Y."/>
            <person name="Oshima K."/>
            <person name="Suda W."/>
            <person name="Hattori M."/>
            <person name="Takahashi T."/>
        </authorList>
    </citation>
    <scope>NUCLEOTIDE SEQUENCE [LARGE SCALE GENOMIC DNA]</scope>
    <source>
        <strain evidence="7 8">NBRC111894</strain>
    </source>
</reference>
<dbReference type="InterPro" id="IPR045304">
    <property type="entry name" value="LbH_SAT"/>
</dbReference>
<dbReference type="PIRSF" id="PIRSF000441">
    <property type="entry name" value="CysE"/>
    <property type="match status" value="1"/>
</dbReference>
<dbReference type="InterPro" id="IPR001451">
    <property type="entry name" value="Hexapep"/>
</dbReference>
<protein>
    <recommendedName>
        <fullName evidence="2 6">Serine acetyltransferase</fullName>
        <ecNumber evidence="6">2.3.1.30</ecNumber>
    </recommendedName>
</protein>
<dbReference type="SUPFAM" id="SSF51161">
    <property type="entry name" value="Trimeric LpxA-like enzymes"/>
    <property type="match status" value="1"/>
</dbReference>
<comment type="caution">
    <text evidence="7">The sequence shown here is derived from an EMBL/GenBank/DDBJ whole genome shotgun (WGS) entry which is preliminary data.</text>
</comment>
<dbReference type="InterPro" id="IPR011004">
    <property type="entry name" value="Trimer_LpxA-like_sf"/>
</dbReference>
<accession>A0A4Y1ZAP1</accession>
<proteinExistence type="inferred from homology"/>
<comment type="similarity">
    <text evidence="1 6">Belongs to the transferase hexapeptide repeat family.</text>
</comment>
<dbReference type="Proteomes" id="UP000319716">
    <property type="component" value="Unassembled WGS sequence"/>
</dbReference>
<comment type="catalytic activity">
    <reaction evidence="6">
        <text>L-serine + acetyl-CoA = O-acetyl-L-serine + CoA</text>
        <dbReference type="Rhea" id="RHEA:24560"/>
        <dbReference type="ChEBI" id="CHEBI:33384"/>
        <dbReference type="ChEBI" id="CHEBI:57287"/>
        <dbReference type="ChEBI" id="CHEBI:57288"/>
        <dbReference type="ChEBI" id="CHEBI:58340"/>
        <dbReference type="EC" id="2.3.1.30"/>
    </reaction>
</comment>
<evidence type="ECO:0000256" key="6">
    <source>
        <dbReference type="PIRNR" id="PIRNR000441"/>
    </source>
</evidence>
<evidence type="ECO:0000256" key="5">
    <source>
        <dbReference type="ARBA" id="ARBA00023315"/>
    </source>
</evidence>
<dbReference type="GO" id="GO:0006535">
    <property type="term" value="P:cysteine biosynthetic process from serine"/>
    <property type="evidence" value="ECO:0007669"/>
    <property type="project" value="InterPro"/>
</dbReference>
<dbReference type="PROSITE" id="PS00101">
    <property type="entry name" value="HEXAPEP_TRANSFERASES"/>
    <property type="match status" value="1"/>
</dbReference>
<evidence type="ECO:0000313" key="8">
    <source>
        <dbReference type="Proteomes" id="UP000319716"/>
    </source>
</evidence>
<dbReference type="EC" id="2.3.1.30" evidence="6"/>
<keyword evidence="4" id="KW-0677">Repeat</keyword>
<dbReference type="GO" id="GO:0005737">
    <property type="term" value="C:cytoplasm"/>
    <property type="evidence" value="ECO:0007669"/>
    <property type="project" value="InterPro"/>
</dbReference>
<dbReference type="GO" id="GO:0009001">
    <property type="term" value="F:serine O-acetyltransferase activity"/>
    <property type="evidence" value="ECO:0007669"/>
    <property type="project" value="UniProtKB-EC"/>
</dbReference>
<dbReference type="InterPro" id="IPR018357">
    <property type="entry name" value="Hexapep_transf_CS"/>
</dbReference>
<dbReference type="Gene3D" id="2.160.10.10">
    <property type="entry name" value="Hexapeptide repeat proteins"/>
    <property type="match status" value="1"/>
</dbReference>
<dbReference type="RefSeq" id="WP_010023624.1">
    <property type="nucleotide sequence ID" value="NZ_BEXB01000011.1"/>
</dbReference>